<dbReference type="InterPro" id="IPR001506">
    <property type="entry name" value="Peptidase_M12A"/>
</dbReference>
<dbReference type="Pfam" id="PF01400">
    <property type="entry name" value="Astacin"/>
    <property type="match status" value="1"/>
</dbReference>
<comment type="caution">
    <text evidence="7">The sequence shown here is derived from an EMBL/GenBank/DDBJ whole genome shotgun (WGS) entry which is preliminary data.</text>
</comment>
<evidence type="ECO:0000313" key="7">
    <source>
        <dbReference type="EMBL" id="ORX99024.1"/>
    </source>
</evidence>
<feature type="signal peptide" evidence="5">
    <location>
        <begin position="1"/>
        <end position="20"/>
    </location>
</feature>
<dbReference type="PROSITE" id="PS51864">
    <property type="entry name" value="ASTACIN"/>
    <property type="match status" value="1"/>
</dbReference>
<evidence type="ECO:0000256" key="3">
    <source>
        <dbReference type="ARBA" id="ARBA00023157"/>
    </source>
</evidence>
<keyword evidence="4 5" id="KW-0862">Zinc</keyword>
<protein>
    <recommendedName>
        <fullName evidence="5">Metalloendopeptidase</fullName>
        <ecNumber evidence="5">3.4.24.-</ecNumber>
    </recommendedName>
</protein>
<dbReference type="InterPro" id="IPR024079">
    <property type="entry name" value="MetalloPept_cat_dom_sf"/>
</dbReference>
<dbReference type="SMART" id="SM00235">
    <property type="entry name" value="ZnMc"/>
    <property type="match status" value="1"/>
</dbReference>
<keyword evidence="3" id="KW-1015">Disulfide bond</keyword>
<dbReference type="OrthoDB" id="291007at2759"/>
<dbReference type="PANTHER" id="PTHR10127:SF850">
    <property type="entry name" value="METALLOENDOPEPTIDASE"/>
    <property type="match status" value="1"/>
</dbReference>
<dbReference type="Pfam" id="PF13948">
    <property type="entry name" value="DUF4215"/>
    <property type="match status" value="1"/>
</dbReference>
<dbReference type="GO" id="GO:0006508">
    <property type="term" value="P:proteolysis"/>
    <property type="evidence" value="ECO:0007669"/>
    <property type="project" value="UniProtKB-KW"/>
</dbReference>
<evidence type="ECO:0000259" key="6">
    <source>
        <dbReference type="PROSITE" id="PS51864"/>
    </source>
</evidence>
<feature type="binding site" evidence="4">
    <location>
        <position position="241"/>
    </location>
    <ligand>
        <name>Zn(2+)</name>
        <dbReference type="ChEBI" id="CHEBI:29105"/>
        <note>catalytic</note>
    </ligand>
</feature>
<gene>
    <name evidence="7" type="ORF">BCR34DRAFT_618985</name>
</gene>
<dbReference type="EC" id="3.4.24.-" evidence="5"/>
<feature type="chain" id="PRO_5011816046" description="Metalloendopeptidase" evidence="5">
    <location>
        <begin position="21"/>
        <end position="478"/>
    </location>
</feature>
<evidence type="ECO:0000256" key="4">
    <source>
        <dbReference type="PROSITE-ProRule" id="PRU01211"/>
    </source>
</evidence>
<sequence length="478" mass="50616">MARSTALLLLSIHLLHAASASPLDPVVTSVPVIATSTPRPATISTSIPTPATSLLYRPTISAIPEGPPASISKNYTTLEIYAGSAGPQATQPAGFCNVTAPPTTKKTVAYFVTDHGNAVVDGDIIFGTEAQLLAAAVNPSIHKRAFSEISSSPKKWPGGVVYYKWEAGLDQAHKDYFIAGATEWTNRLPFLKFEYDPSDNSGIARTVVAGSGNSSPIGCCGGDIELCPSCNPRSARHEIGHTLGLYHEHQRPDRDTYVDFVCDSSPCSTIVANNIAKEAGTGLNWAGSYDLNSLMHYGDGCIGGSGPHDCFSIVPKAGISFNGPAQYPSKLDTQRVCELYYEDCHSICGDGILTPGVEDCDDGNNVEGDSCPANCKGGPKCVPTCDPLPPNNLCGARATCTTFNPSTTFPHTGQTFCMCQAGYKGTGLDLSGNDQYRMTWSNALGGQTHRVFVRPGQACEQLCGDNNCSEVPLKDTCR</sequence>
<dbReference type="SUPFAM" id="SSF55486">
    <property type="entry name" value="Metalloproteases ('zincins'), catalytic domain"/>
    <property type="match status" value="1"/>
</dbReference>
<comment type="caution">
    <text evidence="4">Lacks conserved residue(s) required for the propagation of feature annotation.</text>
</comment>
<dbReference type="EMBL" id="MCFA01000205">
    <property type="protein sequence ID" value="ORX99024.1"/>
    <property type="molecule type" value="Genomic_DNA"/>
</dbReference>
<dbReference type="Proteomes" id="UP000193144">
    <property type="component" value="Unassembled WGS sequence"/>
</dbReference>
<dbReference type="Gene3D" id="3.40.390.10">
    <property type="entry name" value="Collagenase (Catalytic Domain)"/>
    <property type="match status" value="1"/>
</dbReference>
<dbReference type="PANTHER" id="PTHR10127">
    <property type="entry name" value="DISCOIDIN, CUB, EGF, LAMININ , AND ZINC METALLOPROTEASE DOMAIN CONTAINING"/>
    <property type="match status" value="1"/>
</dbReference>
<keyword evidence="4 5" id="KW-0479">Metal-binding</keyword>
<evidence type="ECO:0000313" key="8">
    <source>
        <dbReference type="Proteomes" id="UP000193144"/>
    </source>
</evidence>
<keyword evidence="2" id="KW-0677">Repeat</keyword>
<feature type="binding site" evidence="4">
    <location>
        <position position="247"/>
    </location>
    <ligand>
        <name>Zn(2+)</name>
        <dbReference type="ChEBI" id="CHEBI:29105"/>
        <note>catalytic</note>
    </ligand>
</feature>
<keyword evidence="4 5" id="KW-0378">Hydrolase</keyword>
<evidence type="ECO:0000256" key="2">
    <source>
        <dbReference type="ARBA" id="ARBA00022737"/>
    </source>
</evidence>
<feature type="domain" description="Peptidase M12A" evidence="6">
    <location>
        <begin position="147"/>
        <end position="345"/>
    </location>
</feature>
<accession>A0A1Y1YN67</accession>
<dbReference type="PRINTS" id="PR00480">
    <property type="entry name" value="ASTACIN"/>
</dbReference>
<evidence type="ECO:0000256" key="5">
    <source>
        <dbReference type="RuleBase" id="RU361183"/>
    </source>
</evidence>
<dbReference type="InterPro" id="IPR011936">
    <property type="entry name" value="Myxo_disulph_rpt"/>
</dbReference>
<evidence type="ECO:0000256" key="1">
    <source>
        <dbReference type="ARBA" id="ARBA00022729"/>
    </source>
</evidence>
<keyword evidence="8" id="KW-1185">Reference proteome</keyword>
<reference evidence="7 8" key="1">
    <citation type="submission" date="2016-07" db="EMBL/GenBank/DDBJ databases">
        <title>Pervasive Adenine N6-methylation of Active Genes in Fungi.</title>
        <authorList>
            <consortium name="DOE Joint Genome Institute"/>
            <person name="Mondo S.J."/>
            <person name="Dannebaum R.O."/>
            <person name="Kuo R.C."/>
            <person name="Labutti K."/>
            <person name="Haridas S."/>
            <person name="Kuo A."/>
            <person name="Salamov A."/>
            <person name="Ahrendt S.R."/>
            <person name="Lipzen A."/>
            <person name="Sullivan W."/>
            <person name="Andreopoulos W.B."/>
            <person name="Clum A."/>
            <person name="Lindquist E."/>
            <person name="Daum C."/>
            <person name="Ramamoorthy G.K."/>
            <person name="Gryganskyi A."/>
            <person name="Culley D."/>
            <person name="Magnuson J.K."/>
            <person name="James T.Y."/>
            <person name="O'Malley M.A."/>
            <person name="Stajich J.E."/>
            <person name="Spatafora J.W."/>
            <person name="Visel A."/>
            <person name="Grigoriev I.V."/>
        </authorList>
    </citation>
    <scope>NUCLEOTIDE SEQUENCE [LARGE SCALE GENOMIC DNA]</scope>
    <source>
        <strain evidence="7 8">CBS 115471</strain>
    </source>
</reference>
<feature type="binding site" evidence="4">
    <location>
        <position position="237"/>
    </location>
    <ligand>
        <name>Zn(2+)</name>
        <dbReference type="ChEBI" id="CHEBI:29105"/>
        <note>catalytic</note>
    </ligand>
</feature>
<keyword evidence="4 5" id="KW-0645">Protease</keyword>
<dbReference type="NCBIfam" id="TIGR02232">
    <property type="entry name" value="myxo_disulf_rpt"/>
    <property type="match status" value="1"/>
</dbReference>
<keyword evidence="1 5" id="KW-0732">Signal</keyword>
<keyword evidence="4 5" id="KW-0482">Metalloprotease</keyword>
<dbReference type="AlphaFoldDB" id="A0A1Y1YN67"/>
<proteinExistence type="predicted"/>
<dbReference type="InterPro" id="IPR006026">
    <property type="entry name" value="Peptidase_Metallo"/>
</dbReference>
<dbReference type="GO" id="GO:0008270">
    <property type="term" value="F:zinc ion binding"/>
    <property type="evidence" value="ECO:0007669"/>
    <property type="project" value="UniProtKB-UniRule"/>
</dbReference>
<feature type="active site" evidence="4">
    <location>
        <position position="238"/>
    </location>
</feature>
<name>A0A1Y1YN67_9PLEO</name>
<comment type="cofactor">
    <cofactor evidence="4 5">
        <name>Zn(2+)</name>
        <dbReference type="ChEBI" id="CHEBI:29105"/>
    </cofactor>
    <text evidence="4 5">Binds 1 zinc ion per subunit.</text>
</comment>
<organism evidence="7 8">
    <name type="scientific">Clohesyomyces aquaticus</name>
    <dbReference type="NCBI Taxonomy" id="1231657"/>
    <lineage>
        <taxon>Eukaryota</taxon>
        <taxon>Fungi</taxon>
        <taxon>Dikarya</taxon>
        <taxon>Ascomycota</taxon>
        <taxon>Pezizomycotina</taxon>
        <taxon>Dothideomycetes</taxon>
        <taxon>Pleosporomycetidae</taxon>
        <taxon>Pleosporales</taxon>
        <taxon>Lindgomycetaceae</taxon>
        <taxon>Clohesyomyces</taxon>
    </lineage>
</organism>
<dbReference type="GO" id="GO:0004222">
    <property type="term" value="F:metalloendopeptidase activity"/>
    <property type="evidence" value="ECO:0007669"/>
    <property type="project" value="UniProtKB-UniRule"/>
</dbReference>